<protein>
    <submittedName>
        <fullName evidence="3">NAD/NADP octopine/nopaline dehydrogenase</fullName>
    </submittedName>
</protein>
<dbReference type="InterPro" id="IPR013328">
    <property type="entry name" value="6PGD_dom2"/>
</dbReference>
<evidence type="ECO:0000259" key="1">
    <source>
        <dbReference type="Pfam" id="PF02317"/>
    </source>
</evidence>
<dbReference type="InterPro" id="IPR008927">
    <property type="entry name" value="6-PGluconate_DH-like_C_sf"/>
</dbReference>
<dbReference type="EMBL" id="CP038015">
    <property type="protein sequence ID" value="QBP41883.1"/>
    <property type="molecule type" value="Genomic_DNA"/>
</dbReference>
<dbReference type="InterPro" id="IPR013332">
    <property type="entry name" value="KPR_N"/>
</dbReference>
<gene>
    <name evidence="3" type="ORF">E2636_12305</name>
</gene>
<accession>A0A4P6ZZV5</accession>
<dbReference type="RefSeq" id="WP_134210454.1">
    <property type="nucleotide sequence ID" value="NZ_CP038015.1"/>
</dbReference>
<keyword evidence="4" id="KW-1185">Reference proteome</keyword>
<reference evidence="3 4" key="1">
    <citation type="submission" date="2019-03" db="EMBL/GenBank/DDBJ databases">
        <title>Complete genome sequence of Paenisporosarcina antarctica CGMCC 1.6503T.</title>
        <authorList>
            <person name="Rong J.-C."/>
            <person name="Chi N.-Y."/>
            <person name="Zhang Q.-F."/>
        </authorList>
    </citation>
    <scope>NUCLEOTIDE SEQUENCE [LARGE SCALE GENOMIC DNA]</scope>
    <source>
        <strain evidence="3 4">CGMCC 1.6503</strain>
    </source>
</reference>
<organism evidence="3 4">
    <name type="scientific">Paenisporosarcina antarctica</name>
    <dbReference type="NCBI Taxonomy" id="417367"/>
    <lineage>
        <taxon>Bacteria</taxon>
        <taxon>Bacillati</taxon>
        <taxon>Bacillota</taxon>
        <taxon>Bacilli</taxon>
        <taxon>Bacillales</taxon>
        <taxon>Caryophanaceae</taxon>
        <taxon>Paenisporosarcina</taxon>
    </lineage>
</organism>
<dbReference type="KEGG" id="panc:E2636_12305"/>
<dbReference type="SUPFAM" id="SSF48179">
    <property type="entry name" value="6-phosphogluconate dehydrogenase C-terminal domain-like"/>
    <property type="match status" value="1"/>
</dbReference>
<dbReference type="Gene3D" id="1.10.1040.10">
    <property type="entry name" value="N-(1-d-carboxylethyl)-l-norvaline Dehydrogenase, domain 2"/>
    <property type="match status" value="1"/>
</dbReference>
<evidence type="ECO:0000259" key="2">
    <source>
        <dbReference type="Pfam" id="PF02558"/>
    </source>
</evidence>
<evidence type="ECO:0000313" key="4">
    <source>
        <dbReference type="Proteomes" id="UP000294292"/>
    </source>
</evidence>
<dbReference type="InterPro" id="IPR003421">
    <property type="entry name" value="Opine_DH"/>
</dbReference>
<name>A0A4P6ZZV5_9BACL</name>
<sequence length="361" mass="40389">MNIVVVGAGHGGTTIAADLKLKGHKVNLLKTSKSLHNEHFNFLKEHNGEVNIIENDKTSSVQIDLITTDIELALKDTELVIVYVQTNFHEQIINRLLPYLNPNHIVLLEPGYLSTAYFLKHSPNFEFTVVEAQSSPIDCRIITPGKVKVLFKNVRNPVAIYQNEVKDLKLVKSKLDSLDYNFEYLETIIEAALHNPNLIVHTIGGIMSMPRIEFTKGDYWMYKEVFTPHVWNMVESLDDEKMNVLEAIGANRVPYVDACKNRNAVDLSINSKEAFLHYAKNSSPHGPVRADSRFITEDVPEGLVLLESLGSTLGIKTPTCTGLINIANASLSIDFRESGRTVDRLGLENIKKIIGTRSVLV</sequence>
<dbReference type="Pfam" id="PF02558">
    <property type="entry name" value="ApbA"/>
    <property type="match status" value="1"/>
</dbReference>
<dbReference type="OrthoDB" id="1073746at2"/>
<dbReference type="InterPro" id="IPR051729">
    <property type="entry name" value="Opine/Lysopine_DH"/>
</dbReference>
<feature type="domain" description="Opine dehydrogenase" evidence="1">
    <location>
        <begin position="186"/>
        <end position="329"/>
    </location>
</feature>
<dbReference type="PANTHER" id="PTHR38015">
    <property type="entry name" value="BLR6086 PROTEIN"/>
    <property type="match status" value="1"/>
</dbReference>
<proteinExistence type="predicted"/>
<dbReference type="GO" id="GO:0016491">
    <property type="term" value="F:oxidoreductase activity"/>
    <property type="evidence" value="ECO:0007669"/>
    <property type="project" value="InterPro"/>
</dbReference>
<feature type="domain" description="Ketopantoate reductase N-terminal" evidence="2">
    <location>
        <begin position="3"/>
        <end position="109"/>
    </location>
</feature>
<evidence type="ECO:0000313" key="3">
    <source>
        <dbReference type="EMBL" id="QBP41883.1"/>
    </source>
</evidence>
<dbReference type="InterPro" id="IPR036291">
    <property type="entry name" value="NAD(P)-bd_dom_sf"/>
</dbReference>
<dbReference type="PANTHER" id="PTHR38015:SF1">
    <property type="entry name" value="OPINE DEHYDROGENASE DOMAIN-CONTAINING PROTEIN"/>
    <property type="match status" value="1"/>
</dbReference>
<dbReference type="SUPFAM" id="SSF51735">
    <property type="entry name" value="NAD(P)-binding Rossmann-fold domains"/>
    <property type="match status" value="1"/>
</dbReference>
<dbReference type="Pfam" id="PF02317">
    <property type="entry name" value="Octopine_DH"/>
    <property type="match status" value="1"/>
</dbReference>
<dbReference type="AlphaFoldDB" id="A0A4P6ZZV5"/>
<dbReference type="Proteomes" id="UP000294292">
    <property type="component" value="Chromosome"/>
</dbReference>
<dbReference type="Gene3D" id="3.40.50.720">
    <property type="entry name" value="NAD(P)-binding Rossmann-like Domain"/>
    <property type="match status" value="1"/>
</dbReference>